<evidence type="ECO:0000256" key="6">
    <source>
        <dbReference type="ARBA" id="ARBA00022692"/>
    </source>
</evidence>
<evidence type="ECO:0000313" key="15">
    <source>
        <dbReference type="EMBL" id="OLO05393.1"/>
    </source>
</evidence>
<keyword evidence="11 13" id="KW-0472">Membrane</keyword>
<comment type="similarity">
    <text evidence="12">Belongs to the cytochrome b561 family.</text>
</comment>
<keyword evidence="9 13" id="KW-1133">Transmembrane helix</keyword>
<dbReference type="PANTHER" id="PTHR30529:SF1">
    <property type="entry name" value="CYTOCHROME B561 HOMOLOG 2"/>
    <property type="match status" value="1"/>
</dbReference>
<dbReference type="Pfam" id="PF01292">
    <property type="entry name" value="Ni_hydr_CYTB"/>
    <property type="match status" value="1"/>
</dbReference>
<keyword evidence="5" id="KW-0349">Heme</keyword>
<feature type="transmembrane region" description="Helical" evidence="13">
    <location>
        <begin position="54"/>
        <end position="71"/>
    </location>
</feature>
<dbReference type="InterPro" id="IPR052168">
    <property type="entry name" value="Cytochrome_b561_oxidase"/>
</dbReference>
<protein>
    <submittedName>
        <fullName evidence="15">Cytochrome b</fullName>
    </submittedName>
</protein>
<evidence type="ECO:0000256" key="9">
    <source>
        <dbReference type="ARBA" id="ARBA00022989"/>
    </source>
</evidence>
<dbReference type="SUPFAM" id="SSF81342">
    <property type="entry name" value="Transmembrane di-heme cytochromes"/>
    <property type="match status" value="1"/>
</dbReference>
<feature type="transmembrane region" description="Helical" evidence="13">
    <location>
        <begin position="92"/>
        <end position="109"/>
    </location>
</feature>
<keyword evidence="8" id="KW-0249">Electron transport</keyword>
<keyword evidence="3" id="KW-0813">Transport</keyword>
<name>A0A1Q8SVG3_9GAMM</name>
<evidence type="ECO:0000256" key="3">
    <source>
        <dbReference type="ARBA" id="ARBA00022448"/>
    </source>
</evidence>
<dbReference type="PANTHER" id="PTHR30529">
    <property type="entry name" value="CYTOCHROME B561"/>
    <property type="match status" value="1"/>
</dbReference>
<proteinExistence type="inferred from homology"/>
<keyword evidence="10" id="KW-0408">Iron</keyword>
<dbReference type="AlphaFoldDB" id="A0A1Q8SVG3"/>
<dbReference type="OrthoDB" id="9793784at2"/>
<evidence type="ECO:0000259" key="14">
    <source>
        <dbReference type="Pfam" id="PF01292"/>
    </source>
</evidence>
<sequence length="184" mass="20632">MWGNTRSGWGWVSIVVHWSSALAIVGLFALGWWMTGLGYYDHWYHLAPWWHKSIGIAVLLVSIFRVVWRLLQPTPVAHGKPLEQRAAHLGHGLIYALMFVVMISGYLISTAEGEGISMFGWFTVPALVSGLPDQAVLAGDIHWYAAWALVVLAAGHGLAAFKHHWVDRQDTLTRMLTPRAARRR</sequence>
<keyword evidence="7" id="KW-0479">Metal-binding</keyword>
<dbReference type="GO" id="GO:0020037">
    <property type="term" value="F:heme binding"/>
    <property type="evidence" value="ECO:0007669"/>
    <property type="project" value="TreeGrafter"/>
</dbReference>
<gene>
    <name evidence="15" type="ORF">BTW07_05055</name>
</gene>
<organism evidence="15 16">
    <name type="scientific">Salinicola socius</name>
    <dbReference type="NCBI Taxonomy" id="404433"/>
    <lineage>
        <taxon>Bacteria</taxon>
        <taxon>Pseudomonadati</taxon>
        <taxon>Pseudomonadota</taxon>
        <taxon>Gammaproteobacteria</taxon>
        <taxon>Oceanospirillales</taxon>
        <taxon>Halomonadaceae</taxon>
        <taxon>Salinicola</taxon>
    </lineage>
</organism>
<dbReference type="STRING" id="404433.BTW07_05055"/>
<evidence type="ECO:0000313" key="16">
    <source>
        <dbReference type="Proteomes" id="UP000186878"/>
    </source>
</evidence>
<evidence type="ECO:0000256" key="12">
    <source>
        <dbReference type="ARBA" id="ARBA00037975"/>
    </source>
</evidence>
<reference evidence="15 16" key="1">
    <citation type="submission" date="2016-12" db="EMBL/GenBank/DDBJ databases">
        <title>Draft genome sequences of strains Salinicola socius SMB35, Salinicola sp. MH3R3-1 and Chromohalobacter sp. SMB17 from the Verkhnekamsk potash mining region of Russia.</title>
        <authorList>
            <person name="Mavrodi D.V."/>
            <person name="Olsson B.E."/>
            <person name="Korsakova E.S."/>
            <person name="Pyankova A."/>
            <person name="Mavrodi O.V."/>
            <person name="Plotnikova E.G."/>
        </authorList>
    </citation>
    <scope>NUCLEOTIDE SEQUENCE [LARGE SCALE GENOMIC DNA]</scope>
    <source>
        <strain evidence="15 16">SMB35</strain>
    </source>
</reference>
<dbReference type="InterPro" id="IPR011577">
    <property type="entry name" value="Cyt_b561_bac/Ni-Hgenase"/>
</dbReference>
<evidence type="ECO:0000256" key="8">
    <source>
        <dbReference type="ARBA" id="ARBA00022982"/>
    </source>
</evidence>
<dbReference type="RefSeq" id="WP_075569077.1">
    <property type="nucleotide sequence ID" value="NZ_MSDO01000004.1"/>
</dbReference>
<feature type="transmembrane region" description="Helical" evidence="13">
    <location>
        <begin position="141"/>
        <end position="161"/>
    </location>
</feature>
<feature type="transmembrane region" description="Helical" evidence="13">
    <location>
        <begin position="12"/>
        <end position="34"/>
    </location>
</feature>
<dbReference type="InterPro" id="IPR016174">
    <property type="entry name" value="Di-haem_cyt_TM"/>
</dbReference>
<accession>A0A1Q8SVG3</accession>
<keyword evidence="16" id="KW-1185">Reference proteome</keyword>
<dbReference type="GO" id="GO:0022904">
    <property type="term" value="P:respiratory electron transport chain"/>
    <property type="evidence" value="ECO:0007669"/>
    <property type="project" value="InterPro"/>
</dbReference>
<dbReference type="GO" id="GO:0009055">
    <property type="term" value="F:electron transfer activity"/>
    <property type="evidence" value="ECO:0007669"/>
    <property type="project" value="InterPro"/>
</dbReference>
<evidence type="ECO:0000256" key="2">
    <source>
        <dbReference type="ARBA" id="ARBA00004651"/>
    </source>
</evidence>
<feature type="domain" description="Cytochrome b561 bacterial/Ni-hydrogenase" evidence="14">
    <location>
        <begin position="9"/>
        <end position="177"/>
    </location>
</feature>
<evidence type="ECO:0000256" key="4">
    <source>
        <dbReference type="ARBA" id="ARBA00022475"/>
    </source>
</evidence>
<keyword evidence="6 13" id="KW-0812">Transmembrane</keyword>
<comment type="caution">
    <text evidence="15">The sequence shown here is derived from an EMBL/GenBank/DDBJ whole genome shotgun (WGS) entry which is preliminary data.</text>
</comment>
<evidence type="ECO:0000256" key="13">
    <source>
        <dbReference type="SAM" id="Phobius"/>
    </source>
</evidence>
<comment type="subcellular location">
    <subcellularLocation>
        <location evidence="2">Cell membrane</location>
        <topology evidence="2">Multi-pass membrane protein</topology>
    </subcellularLocation>
</comment>
<evidence type="ECO:0000256" key="5">
    <source>
        <dbReference type="ARBA" id="ARBA00022617"/>
    </source>
</evidence>
<keyword evidence="4" id="KW-1003">Cell membrane</keyword>
<evidence type="ECO:0000256" key="1">
    <source>
        <dbReference type="ARBA" id="ARBA00001970"/>
    </source>
</evidence>
<dbReference type="EMBL" id="MSDO01000004">
    <property type="protein sequence ID" value="OLO05393.1"/>
    <property type="molecule type" value="Genomic_DNA"/>
</dbReference>
<evidence type="ECO:0000256" key="7">
    <source>
        <dbReference type="ARBA" id="ARBA00022723"/>
    </source>
</evidence>
<dbReference type="GO" id="GO:0046872">
    <property type="term" value="F:metal ion binding"/>
    <property type="evidence" value="ECO:0007669"/>
    <property type="project" value="UniProtKB-KW"/>
</dbReference>
<comment type="cofactor">
    <cofactor evidence="1">
        <name>heme b</name>
        <dbReference type="ChEBI" id="CHEBI:60344"/>
    </cofactor>
</comment>
<evidence type="ECO:0000256" key="11">
    <source>
        <dbReference type="ARBA" id="ARBA00023136"/>
    </source>
</evidence>
<evidence type="ECO:0000256" key="10">
    <source>
        <dbReference type="ARBA" id="ARBA00023004"/>
    </source>
</evidence>
<dbReference type="Proteomes" id="UP000186878">
    <property type="component" value="Unassembled WGS sequence"/>
</dbReference>
<dbReference type="GO" id="GO:0005886">
    <property type="term" value="C:plasma membrane"/>
    <property type="evidence" value="ECO:0007669"/>
    <property type="project" value="UniProtKB-SubCell"/>
</dbReference>